<dbReference type="Proteomes" id="UP001236404">
    <property type="component" value="Unassembled WGS sequence"/>
</dbReference>
<accession>A0ABT7TQS2</accession>
<keyword evidence="3" id="KW-1185">Reference proteome</keyword>
<feature type="region of interest" description="Disordered" evidence="1">
    <location>
        <begin position="41"/>
        <end position="64"/>
    </location>
</feature>
<protein>
    <submittedName>
        <fullName evidence="2">Uncharacterized protein</fullName>
    </submittedName>
</protein>
<dbReference type="EMBL" id="JAUCMN010000003">
    <property type="protein sequence ID" value="MDM7891242.1"/>
    <property type="molecule type" value="Genomic_DNA"/>
</dbReference>
<reference evidence="2 3" key="1">
    <citation type="submission" date="2023-06" db="EMBL/GenBank/DDBJ databases">
        <authorList>
            <person name="Feng G."/>
            <person name="Li J."/>
            <person name="Zhu H."/>
        </authorList>
    </citation>
    <scope>NUCLEOTIDE SEQUENCE [LARGE SCALE GENOMIC DNA]</scope>
    <source>
        <strain evidence="2 3">RHCKG28</strain>
    </source>
</reference>
<evidence type="ECO:0000256" key="1">
    <source>
        <dbReference type="SAM" id="MobiDB-lite"/>
    </source>
</evidence>
<proteinExistence type="predicted"/>
<name>A0ABT7TQS2_9MICO</name>
<comment type="caution">
    <text evidence="2">The sequence shown here is derived from an EMBL/GenBank/DDBJ whole genome shotgun (WGS) entry which is preliminary data.</text>
</comment>
<organism evidence="2 3">
    <name type="scientific">Curtobacterium caseinilyticum</name>
    <dbReference type="NCBI Taxonomy" id="3055137"/>
    <lineage>
        <taxon>Bacteria</taxon>
        <taxon>Bacillati</taxon>
        <taxon>Actinomycetota</taxon>
        <taxon>Actinomycetes</taxon>
        <taxon>Micrococcales</taxon>
        <taxon>Microbacteriaceae</taxon>
        <taxon>Curtobacterium</taxon>
    </lineage>
</organism>
<sequence length="64" mass="7034">MGHVGDDRPYGDDAFEDPRGRGWFATTVSVVTRAVTGALAGIGGRPWPRQLPLDPPEGRREYRP</sequence>
<evidence type="ECO:0000313" key="2">
    <source>
        <dbReference type="EMBL" id="MDM7891242.1"/>
    </source>
</evidence>
<gene>
    <name evidence="2" type="ORF">QUG93_06070</name>
</gene>
<evidence type="ECO:0000313" key="3">
    <source>
        <dbReference type="Proteomes" id="UP001236404"/>
    </source>
</evidence>
<dbReference type="RefSeq" id="WP_289473015.1">
    <property type="nucleotide sequence ID" value="NZ_JAUCMN010000003.1"/>
</dbReference>
<feature type="region of interest" description="Disordered" evidence="1">
    <location>
        <begin position="1"/>
        <end position="20"/>
    </location>
</feature>